<accession>A0ABS1ENP3</accession>
<feature type="transmembrane region" description="Helical" evidence="1">
    <location>
        <begin position="103"/>
        <end position="127"/>
    </location>
</feature>
<comment type="caution">
    <text evidence="2">The sequence shown here is derived from an EMBL/GenBank/DDBJ whole genome shotgun (WGS) entry which is preliminary data.</text>
</comment>
<protein>
    <recommendedName>
        <fullName evidence="4">Membrane protein YczE</fullName>
    </recommendedName>
</protein>
<sequence length="222" mass="24412">MIKKIISTMVRLFFGLFLYALGLVLAINSNIGLSPWDVFGQGISKTLNITMGHATISVGFVIILINFILGEKIGWGTIFNMIFIGEFMDLLMLNRIIPVSANLVVSVIMMFCGVMVIALATFLYIGAELGTGPRDGLMVALTRKTNKSVRVVRSVIEISALIVGYLLGGFVGIGTIIMAFSVGHAVQFVFRLFKFDVSKVNHRYILDDIIFVKNSFSSQESK</sequence>
<dbReference type="Proteomes" id="UP000596739">
    <property type="component" value="Unassembled WGS sequence"/>
</dbReference>
<reference evidence="3" key="1">
    <citation type="submission" date="2021-01" db="EMBL/GenBank/DDBJ databases">
        <title>Genome public.</title>
        <authorList>
            <person name="Liu C."/>
            <person name="Sun Q."/>
        </authorList>
    </citation>
    <scope>NUCLEOTIDE SEQUENCE [LARGE SCALE GENOMIC DNA]</scope>
    <source>
        <strain evidence="3">YIM B02505</strain>
    </source>
</reference>
<gene>
    <name evidence="2" type="ORF">JHL18_10030</name>
</gene>
<dbReference type="RefSeq" id="WP_200268704.1">
    <property type="nucleotide sequence ID" value="NZ_JAENHN010000028.1"/>
</dbReference>
<evidence type="ECO:0000256" key="1">
    <source>
        <dbReference type="SAM" id="Phobius"/>
    </source>
</evidence>
<evidence type="ECO:0000313" key="2">
    <source>
        <dbReference type="EMBL" id="MBK1810964.1"/>
    </source>
</evidence>
<keyword evidence="1" id="KW-1133">Transmembrane helix</keyword>
<keyword evidence="1" id="KW-0472">Membrane</keyword>
<dbReference type="EMBL" id="JAENHN010000028">
    <property type="protein sequence ID" value="MBK1810964.1"/>
    <property type="molecule type" value="Genomic_DNA"/>
</dbReference>
<name>A0ABS1ENP3_9CLOT</name>
<dbReference type="PANTHER" id="PTHR40078">
    <property type="entry name" value="INTEGRAL MEMBRANE PROTEIN-RELATED"/>
    <property type="match status" value="1"/>
</dbReference>
<evidence type="ECO:0008006" key="4">
    <source>
        <dbReference type="Google" id="ProtNLM"/>
    </source>
</evidence>
<feature type="transmembrane region" description="Helical" evidence="1">
    <location>
        <begin position="51"/>
        <end position="70"/>
    </location>
</feature>
<evidence type="ECO:0000313" key="3">
    <source>
        <dbReference type="Proteomes" id="UP000596739"/>
    </source>
</evidence>
<dbReference type="InterPro" id="IPR038750">
    <property type="entry name" value="YczE/YyaS-like"/>
</dbReference>
<dbReference type="Pfam" id="PF19700">
    <property type="entry name" value="DUF6198"/>
    <property type="match status" value="1"/>
</dbReference>
<keyword evidence="3" id="KW-1185">Reference proteome</keyword>
<proteinExistence type="predicted"/>
<feature type="transmembrane region" description="Helical" evidence="1">
    <location>
        <begin position="12"/>
        <end position="31"/>
    </location>
</feature>
<keyword evidence="1" id="KW-0812">Transmembrane</keyword>
<dbReference type="PANTHER" id="PTHR40078:SF1">
    <property type="entry name" value="INTEGRAL MEMBRANE PROTEIN"/>
    <property type="match status" value="1"/>
</dbReference>
<organism evidence="2 3">
    <name type="scientific">Clostridium yunnanense</name>
    <dbReference type="NCBI Taxonomy" id="2800325"/>
    <lineage>
        <taxon>Bacteria</taxon>
        <taxon>Bacillati</taxon>
        <taxon>Bacillota</taxon>
        <taxon>Clostridia</taxon>
        <taxon>Eubacteriales</taxon>
        <taxon>Clostridiaceae</taxon>
        <taxon>Clostridium</taxon>
    </lineage>
</organism>